<dbReference type="InterPro" id="IPR018674">
    <property type="entry name" value="DUF2142_membrane"/>
</dbReference>
<keyword evidence="1" id="KW-1133">Transmembrane helix</keyword>
<sequence length="212" mass="24551">MYLLKKIQIENLVFTLIIFWGIVMSFLVPTWQTPDEFTHIWMIGDSLKIEDFDKKIEESIALDRERVEFNYDEKIDINDQIASFTARPTYSREEMLPQGVSITLIKHFSATLGILLGILIGIPTYWVLQLGELFALLFYAIVCYYALKLMPIKKEVLAVVMLFPMALQQAASLNYDAVLIPLCFFFVAYIFHLRYSNDRVGIRQIIFALCLG</sequence>
<comment type="caution">
    <text evidence="2">The sequence shown here is derived from an EMBL/GenBank/DDBJ whole genome shotgun (WGS) entry which is preliminary data.</text>
</comment>
<dbReference type="EMBL" id="JACJLV010000068">
    <property type="protein sequence ID" value="MBM6827851.1"/>
    <property type="molecule type" value="Genomic_DNA"/>
</dbReference>
<evidence type="ECO:0000256" key="1">
    <source>
        <dbReference type="SAM" id="Phobius"/>
    </source>
</evidence>
<name>A0A938X254_9CLOT</name>
<keyword evidence="1" id="KW-0472">Membrane</keyword>
<feature type="non-terminal residue" evidence="2">
    <location>
        <position position="212"/>
    </location>
</feature>
<feature type="transmembrane region" description="Helical" evidence="1">
    <location>
        <begin position="172"/>
        <end position="193"/>
    </location>
</feature>
<protein>
    <submittedName>
        <fullName evidence="2">DUF2142 domain-containing protein</fullName>
    </submittedName>
</protein>
<reference evidence="2" key="2">
    <citation type="journal article" date="2021" name="Sci. Rep.">
        <title>The distribution of antibiotic resistance genes in chicken gut microbiota commensals.</title>
        <authorList>
            <person name="Juricova H."/>
            <person name="Matiasovicova J."/>
            <person name="Kubasova T."/>
            <person name="Cejkova D."/>
            <person name="Rychlik I."/>
        </authorList>
    </citation>
    <scope>NUCLEOTIDE SEQUENCE</scope>
    <source>
        <strain evidence="2">An420c</strain>
    </source>
</reference>
<feature type="transmembrane region" description="Helical" evidence="1">
    <location>
        <begin position="104"/>
        <end position="126"/>
    </location>
</feature>
<reference evidence="2" key="1">
    <citation type="submission" date="2020-08" db="EMBL/GenBank/DDBJ databases">
        <authorList>
            <person name="Cejkova D."/>
            <person name="Kubasova T."/>
            <person name="Jahodarova E."/>
            <person name="Rychlik I."/>
        </authorList>
    </citation>
    <scope>NUCLEOTIDE SEQUENCE</scope>
    <source>
        <strain evidence="2">An420c</strain>
    </source>
</reference>
<gene>
    <name evidence="2" type="ORF">H6A13_12255</name>
</gene>
<keyword evidence="1" id="KW-0812">Transmembrane</keyword>
<dbReference type="Pfam" id="PF09913">
    <property type="entry name" value="DUF2142"/>
    <property type="match status" value="1"/>
</dbReference>
<organism evidence="2 3">
    <name type="scientific">Mordavella massiliensis</name>
    <dbReference type="NCBI Taxonomy" id="1871024"/>
    <lineage>
        <taxon>Bacteria</taxon>
        <taxon>Bacillati</taxon>
        <taxon>Bacillota</taxon>
        <taxon>Clostridia</taxon>
        <taxon>Eubacteriales</taxon>
        <taxon>Clostridiaceae</taxon>
        <taxon>Mordavella</taxon>
    </lineage>
</organism>
<keyword evidence="3" id="KW-1185">Reference proteome</keyword>
<feature type="transmembrane region" description="Helical" evidence="1">
    <location>
        <begin position="133"/>
        <end position="152"/>
    </location>
</feature>
<proteinExistence type="predicted"/>
<dbReference type="AlphaFoldDB" id="A0A938X254"/>
<dbReference type="RefSeq" id="WP_204909825.1">
    <property type="nucleotide sequence ID" value="NZ_JACJLV010000068.1"/>
</dbReference>
<dbReference type="Proteomes" id="UP000713880">
    <property type="component" value="Unassembled WGS sequence"/>
</dbReference>
<evidence type="ECO:0000313" key="2">
    <source>
        <dbReference type="EMBL" id="MBM6827851.1"/>
    </source>
</evidence>
<accession>A0A938X254</accession>
<feature type="transmembrane region" description="Helical" evidence="1">
    <location>
        <begin position="12"/>
        <end position="32"/>
    </location>
</feature>
<evidence type="ECO:0000313" key="3">
    <source>
        <dbReference type="Proteomes" id="UP000713880"/>
    </source>
</evidence>